<dbReference type="InterPro" id="IPR008969">
    <property type="entry name" value="CarboxyPept-like_regulatory"/>
</dbReference>
<dbReference type="InterPro" id="IPR018247">
    <property type="entry name" value="EF_Hand_1_Ca_BS"/>
</dbReference>
<dbReference type="SUPFAM" id="SSF56935">
    <property type="entry name" value="Porins"/>
    <property type="match status" value="1"/>
</dbReference>
<dbReference type="InterPro" id="IPR039426">
    <property type="entry name" value="TonB-dep_rcpt-like"/>
</dbReference>
<dbReference type="RefSeq" id="WP_128193076.1">
    <property type="nucleotide sequence ID" value="NZ_SACJ01000001.1"/>
</dbReference>
<dbReference type="InterPro" id="IPR023997">
    <property type="entry name" value="TonB-dep_OMP_SusC/RagA_CS"/>
</dbReference>
<keyword evidence="1 2" id="KW-0472">Membrane</keyword>
<accession>A0A3S2UMU3</accession>
<feature type="domain" description="TonB-dependent receptor-like beta-barrel" evidence="3">
    <location>
        <begin position="458"/>
        <end position="1065"/>
    </location>
</feature>
<dbReference type="InterPro" id="IPR023996">
    <property type="entry name" value="TonB-dep_OMP_SusC/RagA"/>
</dbReference>
<dbReference type="NCBIfam" id="TIGR04057">
    <property type="entry name" value="SusC_RagA_signa"/>
    <property type="match status" value="1"/>
</dbReference>
<dbReference type="OrthoDB" id="9768177at2"/>
<protein>
    <submittedName>
        <fullName evidence="5">TonB-dependent receptor</fullName>
    </submittedName>
</protein>
<evidence type="ECO:0000313" key="6">
    <source>
        <dbReference type="Proteomes" id="UP000285211"/>
    </source>
</evidence>
<keyword evidence="6" id="KW-1185">Reference proteome</keyword>
<organism evidence="5 6">
    <name type="scientific">Flavobacterium sufflavum</name>
    <dbReference type="NCBI Taxonomy" id="1921138"/>
    <lineage>
        <taxon>Bacteria</taxon>
        <taxon>Pseudomonadati</taxon>
        <taxon>Bacteroidota</taxon>
        <taxon>Flavobacteriia</taxon>
        <taxon>Flavobacteriales</taxon>
        <taxon>Flavobacteriaceae</taxon>
        <taxon>Flavobacterium</taxon>
    </lineage>
</organism>
<evidence type="ECO:0000256" key="1">
    <source>
        <dbReference type="PROSITE-ProRule" id="PRU01360"/>
    </source>
</evidence>
<dbReference type="InterPro" id="IPR000531">
    <property type="entry name" value="Beta-barrel_TonB"/>
</dbReference>
<keyword evidence="1" id="KW-0812">Transmembrane</keyword>
<dbReference type="FunFam" id="2.170.130.10:FF:000003">
    <property type="entry name" value="SusC/RagA family TonB-linked outer membrane protein"/>
    <property type="match status" value="1"/>
</dbReference>
<name>A0A3S2UMU3_9FLAO</name>
<reference evidence="5 6" key="1">
    <citation type="submission" date="2019-01" db="EMBL/GenBank/DDBJ databases">
        <authorList>
            <person name="Chen W.-M."/>
        </authorList>
    </citation>
    <scope>NUCLEOTIDE SEQUENCE [LARGE SCALE GENOMIC DNA]</scope>
    <source>
        <strain evidence="5 6">BBQ-12</strain>
    </source>
</reference>
<keyword evidence="1" id="KW-0813">Transport</keyword>
<dbReference type="InterPro" id="IPR012910">
    <property type="entry name" value="Plug_dom"/>
</dbReference>
<dbReference type="Pfam" id="PF00593">
    <property type="entry name" value="TonB_dep_Rec_b-barrel"/>
    <property type="match status" value="1"/>
</dbReference>
<dbReference type="Pfam" id="PF13715">
    <property type="entry name" value="CarbopepD_reg_2"/>
    <property type="match status" value="1"/>
</dbReference>
<gene>
    <name evidence="5" type="ORF">EOD40_01220</name>
</gene>
<dbReference type="EMBL" id="SACJ01000001">
    <property type="protein sequence ID" value="RVT79759.1"/>
    <property type="molecule type" value="Genomic_DNA"/>
</dbReference>
<comment type="similarity">
    <text evidence="1 2">Belongs to the TonB-dependent receptor family.</text>
</comment>
<feature type="domain" description="TonB-dependent receptor plug" evidence="4">
    <location>
        <begin position="147"/>
        <end position="256"/>
    </location>
</feature>
<proteinExistence type="inferred from homology"/>
<evidence type="ECO:0000259" key="3">
    <source>
        <dbReference type="Pfam" id="PF00593"/>
    </source>
</evidence>
<keyword evidence="5" id="KW-0675">Receptor</keyword>
<sequence length="1100" mass="122077">MVNFIKIKKKTHRVLEFDLKKKLTVLSVLVSLSQVHAHVSNVVSIKKLEIVQQQQRTISGQVTDENGMPLPGASVLVKGTKNSTMTDFDGKFTLKINEGDKILTVSFVGYESTDVLIQNKSVFEVNIKPSSEGLKEVVVVGFGTQKKASMVSSITTINPKELKGPTSNLTTMLAGRVAGMVAYQRSGEPGSDNANFFIRGLGTFGSGASNPLILIDGIESTTTDMARLQPDDIDTFSVLKDAAAAAVYGARGANGVVLITTKMGKDGITKFNFRTETRMSSNSRNFNFADNITYMKLANEATRTRNPLLGDVYDQNKIDRTIAGDDPYLYPSNNWIDQLIKDYTINQGYNFSVSGGGQKARYYVASTYNVDNGVLKVDGLNNFNSNIKLRNYSLRSNVDMTLTPTTKGIIRLYGQFDDYNGPVGGYDERGNPINGGARIFNLTMWSNPVAFPKVYPASYLPYIDHPLFGGALTGGDNGAILVNPYAEMVRGYQSSKGSTIQAQVELQQDLKVITPGLSARAMGYVRRYAFYNEARKYNPFYYKSFISPVTGELEISVINPGGQGSFGTTGSENLDYLAGDKILDSRIYLETAVNYNRTFNEKHAVSGMLINLLSSYVQANSAWISLTDVAKTLPSRNQGVSGRFTYGYDNRFLTEFNFGYNGSERFASGHRYGFFPSFGLAYHISNEKFWEPIKDVVTNFKIRSTYGLVGNDKIGNNNDRFFYLSNVNINDGSYGASFGEQYTDSNPGVYVGRYANNNIGWEQSKQINLGMDLELFKSLNFVVDVYKQNRTHILQTRENIGATMGLTATPATNYGEVESKGLDLAVTYNKQFNNDWYTQLRGNFTYAANKVLVYDEINYPASMAYRSRIGQSWNQTYGYIAERLFVDQNEVDNSPLQFGGPGTGIVKEYTGGDIKYRDVNGDGQITAADMVPIGNPTAPEIVYGFGGTVGYKKFDFSIFFQGVARTSFFINPENIAPFVLNGSYQNNLLNVVAQDHWSENNKDLYAFWPRLSNTFVANNNKVSTWWMRDGAFLRLKSIEVGYNAPEKLMSKIGVKGLRVYLSGNNIAVWSKFKLWDPEMGGNGLGYPIQSVYNLGLKVDF</sequence>
<keyword evidence="2" id="KW-0798">TonB box</keyword>
<keyword evidence="1" id="KW-1134">Transmembrane beta strand</keyword>
<dbReference type="NCBIfam" id="TIGR04056">
    <property type="entry name" value="OMP_RagA_SusC"/>
    <property type="match status" value="1"/>
</dbReference>
<dbReference type="PROSITE" id="PS52016">
    <property type="entry name" value="TONB_DEPENDENT_REC_3"/>
    <property type="match status" value="1"/>
</dbReference>
<comment type="caution">
    <text evidence="5">The sequence shown here is derived from an EMBL/GenBank/DDBJ whole genome shotgun (WGS) entry which is preliminary data.</text>
</comment>
<evidence type="ECO:0000259" key="4">
    <source>
        <dbReference type="Pfam" id="PF07715"/>
    </source>
</evidence>
<evidence type="ECO:0000256" key="2">
    <source>
        <dbReference type="RuleBase" id="RU003357"/>
    </source>
</evidence>
<comment type="subcellular location">
    <subcellularLocation>
        <location evidence="1">Cell outer membrane</location>
        <topology evidence="1">Multi-pass membrane protein</topology>
    </subcellularLocation>
</comment>
<dbReference type="Gene3D" id="2.60.40.1120">
    <property type="entry name" value="Carboxypeptidase-like, regulatory domain"/>
    <property type="match status" value="1"/>
</dbReference>
<dbReference type="InterPro" id="IPR037066">
    <property type="entry name" value="Plug_dom_sf"/>
</dbReference>
<evidence type="ECO:0000313" key="5">
    <source>
        <dbReference type="EMBL" id="RVT79759.1"/>
    </source>
</evidence>
<dbReference type="PROSITE" id="PS00018">
    <property type="entry name" value="EF_HAND_1"/>
    <property type="match status" value="1"/>
</dbReference>
<dbReference type="Pfam" id="PF07715">
    <property type="entry name" value="Plug"/>
    <property type="match status" value="1"/>
</dbReference>
<dbReference type="Gene3D" id="2.170.130.10">
    <property type="entry name" value="TonB-dependent receptor, plug domain"/>
    <property type="match status" value="1"/>
</dbReference>
<dbReference type="Proteomes" id="UP000285211">
    <property type="component" value="Unassembled WGS sequence"/>
</dbReference>
<dbReference type="GO" id="GO:0009279">
    <property type="term" value="C:cell outer membrane"/>
    <property type="evidence" value="ECO:0007669"/>
    <property type="project" value="UniProtKB-SubCell"/>
</dbReference>
<dbReference type="AlphaFoldDB" id="A0A3S2UMU3"/>
<keyword evidence="1" id="KW-0998">Cell outer membrane</keyword>
<dbReference type="SUPFAM" id="SSF49464">
    <property type="entry name" value="Carboxypeptidase regulatory domain-like"/>
    <property type="match status" value="1"/>
</dbReference>